<evidence type="ECO:0008006" key="3">
    <source>
        <dbReference type="Google" id="ProtNLM"/>
    </source>
</evidence>
<comment type="caution">
    <text evidence="1">The sequence shown here is derived from an EMBL/GenBank/DDBJ whole genome shotgun (WGS) entry which is preliminary data.</text>
</comment>
<dbReference type="InterPro" id="IPR042462">
    <property type="entry name" value="ARMC7"/>
</dbReference>
<dbReference type="Gene3D" id="1.25.10.10">
    <property type="entry name" value="Leucine-rich Repeat Variant"/>
    <property type="match status" value="1"/>
</dbReference>
<dbReference type="AlphaFoldDB" id="A0A6A5AF44"/>
<name>A0A6A5AF44_APHAT</name>
<protein>
    <recommendedName>
        <fullName evidence="3">Armadillo repeat-containing domain-containing protein</fullName>
    </recommendedName>
</protein>
<dbReference type="Proteomes" id="UP000469452">
    <property type="component" value="Unassembled WGS sequence"/>
</dbReference>
<dbReference type="VEuPathDB" id="FungiDB:H257_00831"/>
<proteinExistence type="predicted"/>
<reference evidence="1 2" key="1">
    <citation type="submission" date="2019-06" db="EMBL/GenBank/DDBJ databases">
        <title>Genomics analysis of Aphanomyces spp. identifies a new class of oomycete effector associated with host adaptation.</title>
        <authorList>
            <person name="Gaulin E."/>
        </authorList>
    </citation>
    <scope>NUCLEOTIDE SEQUENCE [LARGE SCALE GENOMIC DNA]</scope>
    <source>
        <strain evidence="1 2">E</strain>
    </source>
</reference>
<dbReference type="InterPro" id="IPR011989">
    <property type="entry name" value="ARM-like"/>
</dbReference>
<dbReference type="PANTHER" id="PTHR46263">
    <property type="entry name" value="ARMADILLO REPEAT-CONTAINING PROTEIN 7"/>
    <property type="match status" value="1"/>
</dbReference>
<dbReference type="EMBL" id="VJMI01011152">
    <property type="protein sequence ID" value="KAF0753601.1"/>
    <property type="molecule type" value="Genomic_DNA"/>
</dbReference>
<organism evidence="1 2">
    <name type="scientific">Aphanomyces astaci</name>
    <name type="common">Crayfish plague agent</name>
    <dbReference type="NCBI Taxonomy" id="112090"/>
    <lineage>
        <taxon>Eukaryota</taxon>
        <taxon>Sar</taxon>
        <taxon>Stramenopiles</taxon>
        <taxon>Oomycota</taxon>
        <taxon>Saprolegniomycetes</taxon>
        <taxon>Saprolegniales</taxon>
        <taxon>Verrucalvaceae</taxon>
        <taxon>Aphanomyces</taxon>
    </lineage>
</organism>
<dbReference type="SUPFAM" id="SSF48371">
    <property type="entry name" value="ARM repeat"/>
    <property type="match status" value="1"/>
</dbReference>
<gene>
    <name evidence="1" type="ORF">AaE_005656</name>
</gene>
<accession>A0A6A5AF44</accession>
<evidence type="ECO:0000313" key="1">
    <source>
        <dbReference type="EMBL" id="KAF0753601.1"/>
    </source>
</evidence>
<evidence type="ECO:0000313" key="2">
    <source>
        <dbReference type="Proteomes" id="UP000469452"/>
    </source>
</evidence>
<dbReference type="PANTHER" id="PTHR46263:SF1">
    <property type="entry name" value="ARMADILLO REPEAT-CONTAINING PROTEIN 7"/>
    <property type="match status" value="1"/>
</dbReference>
<dbReference type="InterPro" id="IPR016024">
    <property type="entry name" value="ARM-type_fold"/>
</dbReference>
<sequence>MLSSHARLIARQSSKGDALSREGYLEQLMVECTNPSTPAKAKEQCLAHLANFSYDPINYTFFLRLNLVDMFVDFVDEVLPVAAQLQPPTARASSTQRHHAITIARLAMQAICNVAPDPRFQKVLADNDAIPLILQATHAPDPVTCAAALSTMYFLLDAPSDILPAAALQDNEQVIGRIDICAEHDDVVIRNIALSFIAHRRDMESNRKR</sequence>